<protein>
    <submittedName>
        <fullName evidence="2">Uncharacterized protein</fullName>
    </submittedName>
</protein>
<sequence length="110" mass="12162">MWYPSASQAQSTSVVLSCRNPTRSGTGTSIFGLIPTAFSLAFLILGIETRKMLFHLLLMITVPLTQGARILLTNKEGWVEKNVRTFYDLLNVSGHEVRLAAPRFGPADPR</sequence>
<proteinExistence type="predicted"/>
<accession>A0A6A5QQZ9</accession>
<dbReference type="EMBL" id="ML979134">
    <property type="protein sequence ID" value="KAF1918075.1"/>
    <property type="molecule type" value="Genomic_DNA"/>
</dbReference>
<organism evidence="2 3">
    <name type="scientific">Ampelomyces quisqualis</name>
    <name type="common">Powdery mildew agent</name>
    <dbReference type="NCBI Taxonomy" id="50730"/>
    <lineage>
        <taxon>Eukaryota</taxon>
        <taxon>Fungi</taxon>
        <taxon>Dikarya</taxon>
        <taxon>Ascomycota</taxon>
        <taxon>Pezizomycotina</taxon>
        <taxon>Dothideomycetes</taxon>
        <taxon>Pleosporomycetidae</taxon>
        <taxon>Pleosporales</taxon>
        <taxon>Pleosporineae</taxon>
        <taxon>Phaeosphaeriaceae</taxon>
        <taxon>Ampelomyces</taxon>
    </lineage>
</organism>
<keyword evidence="1" id="KW-0472">Membrane</keyword>
<keyword evidence="3" id="KW-1185">Reference proteome</keyword>
<gene>
    <name evidence="2" type="ORF">BDU57DRAFT_514634</name>
</gene>
<name>A0A6A5QQZ9_AMPQU</name>
<dbReference type="AlphaFoldDB" id="A0A6A5QQZ9"/>
<evidence type="ECO:0000313" key="2">
    <source>
        <dbReference type="EMBL" id="KAF1918075.1"/>
    </source>
</evidence>
<keyword evidence="1" id="KW-0812">Transmembrane</keyword>
<evidence type="ECO:0000256" key="1">
    <source>
        <dbReference type="SAM" id="Phobius"/>
    </source>
</evidence>
<feature type="transmembrane region" description="Helical" evidence="1">
    <location>
        <begin position="29"/>
        <end position="47"/>
    </location>
</feature>
<evidence type="ECO:0000313" key="3">
    <source>
        <dbReference type="Proteomes" id="UP000800096"/>
    </source>
</evidence>
<reference evidence="2" key="1">
    <citation type="journal article" date="2020" name="Stud. Mycol.">
        <title>101 Dothideomycetes genomes: a test case for predicting lifestyles and emergence of pathogens.</title>
        <authorList>
            <person name="Haridas S."/>
            <person name="Albert R."/>
            <person name="Binder M."/>
            <person name="Bloem J."/>
            <person name="Labutti K."/>
            <person name="Salamov A."/>
            <person name="Andreopoulos B."/>
            <person name="Baker S."/>
            <person name="Barry K."/>
            <person name="Bills G."/>
            <person name="Bluhm B."/>
            <person name="Cannon C."/>
            <person name="Castanera R."/>
            <person name="Culley D."/>
            <person name="Daum C."/>
            <person name="Ezra D."/>
            <person name="Gonzalez J."/>
            <person name="Henrissat B."/>
            <person name="Kuo A."/>
            <person name="Liang C."/>
            <person name="Lipzen A."/>
            <person name="Lutzoni F."/>
            <person name="Magnuson J."/>
            <person name="Mondo S."/>
            <person name="Nolan M."/>
            <person name="Ohm R."/>
            <person name="Pangilinan J."/>
            <person name="Park H.-J."/>
            <person name="Ramirez L."/>
            <person name="Alfaro M."/>
            <person name="Sun H."/>
            <person name="Tritt A."/>
            <person name="Yoshinaga Y."/>
            <person name="Zwiers L.-H."/>
            <person name="Turgeon B."/>
            <person name="Goodwin S."/>
            <person name="Spatafora J."/>
            <person name="Crous P."/>
            <person name="Grigoriev I."/>
        </authorList>
    </citation>
    <scope>NUCLEOTIDE SEQUENCE</scope>
    <source>
        <strain evidence="2">HMLAC05119</strain>
    </source>
</reference>
<keyword evidence="1" id="KW-1133">Transmembrane helix</keyword>
<dbReference type="Proteomes" id="UP000800096">
    <property type="component" value="Unassembled WGS sequence"/>
</dbReference>